<dbReference type="InterPro" id="IPR009100">
    <property type="entry name" value="AcylCoA_DH/oxidase_NM_dom_sf"/>
</dbReference>
<dbReference type="GO" id="GO:0008470">
    <property type="term" value="F:3-methylbutanoyl-CoA dehydrogenase activity"/>
    <property type="evidence" value="ECO:0007669"/>
    <property type="project" value="TreeGrafter"/>
</dbReference>
<proteinExistence type="predicted"/>
<sequence length="391" mass="42578">MSQLTSEKALLLARELSAHFAADAAANDVAGGRPLSQLAALRESGLLTALIPEAYGGPGLPWSTVLQVARELASGDSAMGHLYGYHFLALSGVLLRGSEAQRQRLLGDSAREHWFWGNSVNTFSHSLFGQRSGADYVLNGYRPFSSGSHIADRLLVAWEDQDTDVRFFGSLAVDQPGITLTHDWDGFGQRQTGSGRVLFENVRIPAADIYGAADSGANLFPSLGAVIAQQVLIAVFVGTAWGALRTARDYTREHSRPWITSGVERHGDDPWVRRVYGELYTRTLAAEGLADRSLALFDQAWAQGSALTQAARGEVAVATAAANVFAGDTALDVTSRIFEVMGARSATRSHGFDRFWRNVRTHTLHNPAEYKTRNVGHWYLNGDYPEPGIYQ</sequence>
<dbReference type="Gene3D" id="1.20.140.10">
    <property type="entry name" value="Butyryl-CoA Dehydrogenase, subunit A, domain 3"/>
    <property type="match status" value="1"/>
</dbReference>
<dbReference type="Gene3D" id="2.40.110.10">
    <property type="entry name" value="Butyryl-CoA Dehydrogenase, subunit A, domain 2"/>
    <property type="match status" value="1"/>
</dbReference>
<dbReference type="GO" id="GO:0050660">
    <property type="term" value="F:flavin adenine dinucleotide binding"/>
    <property type="evidence" value="ECO:0007669"/>
    <property type="project" value="InterPro"/>
</dbReference>
<evidence type="ECO:0000313" key="4">
    <source>
        <dbReference type="EMBL" id="MDR6232905.1"/>
    </source>
</evidence>
<dbReference type="Proteomes" id="UP001268036">
    <property type="component" value="Unassembled WGS sequence"/>
</dbReference>
<dbReference type="Pfam" id="PF08028">
    <property type="entry name" value="Acyl-CoA_dh_2"/>
    <property type="match status" value="1"/>
</dbReference>
<reference evidence="4" key="1">
    <citation type="submission" date="2023-08" db="EMBL/GenBank/DDBJ databases">
        <title>Functional and genomic diversity of the sorghum phyllosphere microbiome.</title>
        <authorList>
            <person name="Shade A."/>
        </authorList>
    </citation>
    <scope>NUCLEOTIDE SEQUENCE</scope>
    <source>
        <strain evidence="4">SORGH_AS_0201</strain>
    </source>
</reference>
<dbReference type="InterPro" id="IPR036250">
    <property type="entry name" value="AcylCo_DH-like_C"/>
</dbReference>
<dbReference type="InterPro" id="IPR046373">
    <property type="entry name" value="Acyl-CoA_Oxase/DH_mid-dom_sf"/>
</dbReference>
<comment type="caution">
    <text evidence="4">The sequence shown here is derived from an EMBL/GenBank/DDBJ whole genome shotgun (WGS) entry which is preliminary data.</text>
</comment>
<name>A0AAJ2EY41_9PSED</name>
<dbReference type="EMBL" id="JAVJAF010000001">
    <property type="protein sequence ID" value="MDR6232905.1"/>
    <property type="molecule type" value="Genomic_DNA"/>
</dbReference>
<dbReference type="InterPro" id="IPR037069">
    <property type="entry name" value="AcylCoA_DH/ox_N_sf"/>
</dbReference>
<dbReference type="InterPro" id="IPR013107">
    <property type="entry name" value="Acyl-CoA_DH_C"/>
</dbReference>
<accession>A0AAJ2EY41</accession>
<dbReference type="AlphaFoldDB" id="A0AAJ2EY41"/>
<gene>
    <name evidence="4" type="ORF">QE440_000646</name>
</gene>
<evidence type="ECO:0000259" key="3">
    <source>
        <dbReference type="Pfam" id="PF08028"/>
    </source>
</evidence>
<feature type="domain" description="Acyl-CoA dehydrogenase C-terminal" evidence="3">
    <location>
        <begin position="233"/>
        <end position="366"/>
    </location>
</feature>
<dbReference type="InterPro" id="IPR013786">
    <property type="entry name" value="AcylCoA_DH/ox_N"/>
</dbReference>
<feature type="domain" description="Acyl-CoA dehydrogenase/oxidase N-terminal" evidence="2">
    <location>
        <begin position="19"/>
        <end position="111"/>
    </location>
</feature>
<dbReference type="SUPFAM" id="SSF47203">
    <property type="entry name" value="Acyl-CoA dehydrogenase C-terminal domain-like"/>
    <property type="match status" value="1"/>
</dbReference>
<dbReference type="PANTHER" id="PTHR43884">
    <property type="entry name" value="ACYL-COA DEHYDROGENASE"/>
    <property type="match status" value="1"/>
</dbReference>
<dbReference type="Pfam" id="PF02771">
    <property type="entry name" value="Acyl-CoA_dh_N"/>
    <property type="match status" value="1"/>
</dbReference>
<dbReference type="RefSeq" id="WP_309755130.1">
    <property type="nucleotide sequence ID" value="NZ_JAVJAF010000001.1"/>
</dbReference>
<dbReference type="GO" id="GO:0006552">
    <property type="term" value="P:L-leucine catabolic process"/>
    <property type="evidence" value="ECO:0007669"/>
    <property type="project" value="TreeGrafter"/>
</dbReference>
<dbReference type="PIRSF" id="PIRSF016578">
    <property type="entry name" value="HsaA"/>
    <property type="match status" value="1"/>
</dbReference>
<keyword evidence="1" id="KW-0560">Oxidoreductase</keyword>
<evidence type="ECO:0000313" key="5">
    <source>
        <dbReference type="Proteomes" id="UP001268036"/>
    </source>
</evidence>
<evidence type="ECO:0000256" key="1">
    <source>
        <dbReference type="ARBA" id="ARBA00023002"/>
    </source>
</evidence>
<dbReference type="PANTHER" id="PTHR43884:SF12">
    <property type="entry name" value="ISOVALERYL-COA DEHYDROGENASE, MITOCHONDRIAL-RELATED"/>
    <property type="match status" value="1"/>
</dbReference>
<dbReference type="Gene3D" id="1.10.540.10">
    <property type="entry name" value="Acyl-CoA dehydrogenase/oxidase, N-terminal domain"/>
    <property type="match status" value="1"/>
</dbReference>
<dbReference type="SUPFAM" id="SSF56645">
    <property type="entry name" value="Acyl-CoA dehydrogenase NM domain-like"/>
    <property type="match status" value="1"/>
</dbReference>
<organism evidence="4 5">
    <name type="scientific">Pseudomonas oryzihabitans</name>
    <dbReference type="NCBI Taxonomy" id="47885"/>
    <lineage>
        <taxon>Bacteria</taxon>
        <taxon>Pseudomonadati</taxon>
        <taxon>Pseudomonadota</taxon>
        <taxon>Gammaproteobacteria</taxon>
        <taxon>Pseudomonadales</taxon>
        <taxon>Pseudomonadaceae</taxon>
        <taxon>Pseudomonas</taxon>
    </lineage>
</organism>
<evidence type="ECO:0000259" key="2">
    <source>
        <dbReference type="Pfam" id="PF02771"/>
    </source>
</evidence>
<protein>
    <submittedName>
        <fullName evidence="4">Alkylation response protein AidB-like acyl-CoA dehydrogenase</fullName>
    </submittedName>
</protein>